<proteinExistence type="predicted"/>
<comment type="subcellular location">
    <subcellularLocation>
        <location evidence="1">Membrane</location>
        <topology evidence="1">Single-pass membrane protein</topology>
    </subcellularLocation>
</comment>
<evidence type="ECO:0000256" key="3">
    <source>
        <dbReference type="ARBA" id="ARBA00022989"/>
    </source>
</evidence>
<dbReference type="InterPro" id="IPR048191">
    <property type="entry name" value="YoaI-like"/>
</dbReference>
<comment type="caution">
    <text evidence="7">The sequence shown here is derived from an EMBL/GenBank/DDBJ whole genome shotgun (WGS) entry which is preliminary data.</text>
</comment>
<dbReference type="EMBL" id="JAWXRD010000040">
    <property type="protein sequence ID" value="MDX6042559.1"/>
    <property type="molecule type" value="Genomic_DNA"/>
</dbReference>
<reference evidence="7 8" key="1">
    <citation type="submission" date="2023-11" db="EMBL/GenBank/DDBJ databases">
        <title>Scandinavium wanjuensis sp. nov., isolated from lettuce South Korea.</title>
        <authorList>
            <person name="Park J."/>
            <person name="Park S."/>
            <person name="Oh K.K."/>
            <person name="Cho G.S."/>
            <person name="Franz C.M.A.P."/>
        </authorList>
    </citation>
    <scope>NUCLEOTIDE SEQUENCE [LARGE SCALE GENOMIC DNA]</scope>
    <source>
        <strain evidence="7 8">V105_6</strain>
    </source>
</reference>
<dbReference type="RefSeq" id="WP_319633083.1">
    <property type="nucleotide sequence ID" value="NZ_JAWXRB010000045.1"/>
</dbReference>
<evidence type="ECO:0000256" key="4">
    <source>
        <dbReference type="ARBA" id="ARBA00023136"/>
    </source>
</evidence>
<keyword evidence="8" id="KW-1185">Reference proteome</keyword>
<name>A0ABU4QTE3_9ENTR</name>
<feature type="transmembrane region" description="Helical" evidence="6">
    <location>
        <begin position="6"/>
        <end position="31"/>
    </location>
</feature>
<evidence type="ECO:0000256" key="6">
    <source>
        <dbReference type="SAM" id="Phobius"/>
    </source>
</evidence>
<accession>A0ABU4QTE3</accession>
<gene>
    <name evidence="7" type="primary">yoaI</name>
    <name evidence="7" type="ORF">SIK69_20415</name>
</gene>
<evidence type="ECO:0000313" key="8">
    <source>
        <dbReference type="Proteomes" id="UP001275664"/>
    </source>
</evidence>
<organism evidence="7 8">
    <name type="scientific">Scandinavium lactucae</name>
    <dbReference type="NCBI Taxonomy" id="3095028"/>
    <lineage>
        <taxon>Bacteria</taxon>
        <taxon>Pseudomonadati</taxon>
        <taxon>Pseudomonadota</taxon>
        <taxon>Gammaproteobacteria</taxon>
        <taxon>Enterobacterales</taxon>
        <taxon>Enterobacteriaceae</taxon>
        <taxon>Scandinavium</taxon>
    </lineage>
</organism>
<keyword evidence="4 6" id="KW-0472">Membrane</keyword>
<dbReference type="NCBIfam" id="NF041475">
    <property type="entry name" value="membrane_YoaI"/>
    <property type="match status" value="1"/>
</dbReference>
<dbReference type="Proteomes" id="UP001275664">
    <property type="component" value="Unassembled WGS sequence"/>
</dbReference>
<evidence type="ECO:0000256" key="5">
    <source>
        <dbReference type="ARBA" id="ARBA00035689"/>
    </source>
</evidence>
<keyword evidence="3 6" id="KW-1133">Transmembrane helix</keyword>
<evidence type="ECO:0000256" key="2">
    <source>
        <dbReference type="ARBA" id="ARBA00022692"/>
    </source>
</evidence>
<evidence type="ECO:0000256" key="1">
    <source>
        <dbReference type="ARBA" id="ARBA00004167"/>
    </source>
</evidence>
<sequence length="35" mass="3928">MMHDQLFVETLTILLSFLSVGGILVASVLFLERHP</sequence>
<protein>
    <recommendedName>
        <fullName evidence="5">Uncharacterized protein YoaI</fullName>
    </recommendedName>
</protein>
<keyword evidence="2 6" id="KW-0812">Transmembrane</keyword>
<evidence type="ECO:0000313" key="7">
    <source>
        <dbReference type="EMBL" id="MDX6042559.1"/>
    </source>
</evidence>